<proteinExistence type="inferred from homology"/>
<dbReference type="Gene3D" id="3.30.2310.20">
    <property type="entry name" value="RelE-like"/>
    <property type="match status" value="1"/>
</dbReference>
<dbReference type="OrthoDB" id="9798046at2"/>
<dbReference type="STRING" id="1198114.AciX9_3531"/>
<name>E8X428_GRATM</name>
<organism evidence="4">
    <name type="scientific">Granulicella tundricola (strain ATCC BAA-1859 / DSM 23138 / MP5ACTX9)</name>
    <dbReference type="NCBI Taxonomy" id="1198114"/>
    <lineage>
        <taxon>Bacteria</taxon>
        <taxon>Pseudomonadati</taxon>
        <taxon>Acidobacteriota</taxon>
        <taxon>Terriglobia</taxon>
        <taxon>Terriglobales</taxon>
        <taxon>Acidobacteriaceae</taxon>
        <taxon>Granulicella</taxon>
    </lineage>
</organism>
<dbReference type="PaxDb" id="1198114-AciX9_3531"/>
<evidence type="ECO:0000256" key="1">
    <source>
        <dbReference type="ARBA" id="ARBA00006226"/>
    </source>
</evidence>
<sequence>MQLRWTPEAADNLEEIYDYYRNKSAVAAHPVIASIQAGLTQLQQFPYTGRLGIRPDTRELVLTGVPYLIVYRIRHDTVEILGIRHGARQIIQ</sequence>
<dbReference type="AlphaFoldDB" id="E8X428"/>
<reference evidence="4" key="1">
    <citation type="submission" date="2011-01" db="EMBL/GenBank/DDBJ databases">
        <title>Complete sequence of chromosome of Acidobacterium sp. MP5ACTX9.</title>
        <authorList>
            <consortium name="US DOE Joint Genome Institute"/>
            <person name="Lucas S."/>
            <person name="Copeland A."/>
            <person name="Lapidus A."/>
            <person name="Cheng J.-F."/>
            <person name="Goodwin L."/>
            <person name="Pitluck S."/>
            <person name="Teshima H."/>
            <person name="Detter J.C."/>
            <person name="Han C."/>
            <person name="Tapia R."/>
            <person name="Land M."/>
            <person name="Hauser L."/>
            <person name="Kyrpides N."/>
            <person name="Ivanova N."/>
            <person name="Ovchinnikova G."/>
            <person name="Pagani I."/>
            <person name="Rawat S.R."/>
            <person name="Mannisto M."/>
            <person name="Haggblom M.M."/>
            <person name="Woyke T."/>
        </authorList>
    </citation>
    <scope>NUCLEOTIDE SEQUENCE [LARGE SCALE GENOMIC DNA]</scope>
    <source>
        <strain evidence="4">MP5ACTX9</strain>
    </source>
</reference>
<dbReference type="Pfam" id="PF05016">
    <property type="entry name" value="ParE_toxin"/>
    <property type="match status" value="1"/>
</dbReference>
<dbReference type="KEGG" id="acm:AciX9_3531"/>
<comment type="similarity">
    <text evidence="1">Belongs to the RelE toxin family.</text>
</comment>
<dbReference type="eggNOG" id="COG3668">
    <property type="taxonomic scope" value="Bacteria"/>
</dbReference>
<dbReference type="InterPro" id="IPR035093">
    <property type="entry name" value="RelE/ParE_toxin_dom_sf"/>
</dbReference>
<dbReference type="InterPro" id="IPR051803">
    <property type="entry name" value="TA_system_RelE-like_toxin"/>
</dbReference>
<gene>
    <name evidence="3" type="ordered locus">AciX9_3531</name>
</gene>
<dbReference type="InterPro" id="IPR007712">
    <property type="entry name" value="RelE/ParE_toxin"/>
</dbReference>
<protein>
    <submittedName>
        <fullName evidence="3">Addiction module toxin, RelE/StbE family</fullName>
    </submittedName>
</protein>
<dbReference type="Proteomes" id="UP000000343">
    <property type="component" value="Chromosome"/>
</dbReference>
<dbReference type="HOGENOM" id="CLU_147162_11_2_0"/>
<evidence type="ECO:0000313" key="3">
    <source>
        <dbReference type="EMBL" id="ADW70536.1"/>
    </source>
</evidence>
<dbReference type="RefSeq" id="WP_013581847.1">
    <property type="nucleotide sequence ID" value="NC_015064.1"/>
</dbReference>
<dbReference type="EMBL" id="CP002480">
    <property type="protein sequence ID" value="ADW70536.1"/>
    <property type="molecule type" value="Genomic_DNA"/>
</dbReference>
<evidence type="ECO:0000256" key="2">
    <source>
        <dbReference type="ARBA" id="ARBA00022649"/>
    </source>
</evidence>
<dbReference type="NCBIfam" id="TIGR02385">
    <property type="entry name" value="RelE_StbE"/>
    <property type="match status" value="1"/>
</dbReference>
<accession>E8X428</accession>
<dbReference type="PANTHER" id="PTHR33755">
    <property type="entry name" value="TOXIN PARE1-RELATED"/>
    <property type="match status" value="1"/>
</dbReference>
<evidence type="ECO:0000313" key="4">
    <source>
        <dbReference type="Proteomes" id="UP000000343"/>
    </source>
</evidence>
<keyword evidence="2" id="KW-1277">Toxin-antitoxin system</keyword>
<keyword evidence="4" id="KW-1185">Reference proteome</keyword>